<keyword evidence="1" id="KW-0732">Signal</keyword>
<dbReference type="PROSITE" id="PS01096">
    <property type="entry name" value="PPIC_PPIASE_1"/>
    <property type="match status" value="1"/>
</dbReference>
<accession>A0ABX7QTD3</accession>
<keyword evidence="5" id="KW-1185">Reference proteome</keyword>
<dbReference type="SUPFAM" id="SSF54534">
    <property type="entry name" value="FKBP-like"/>
    <property type="match status" value="1"/>
</dbReference>
<organism evidence="4 5">
    <name type="scientific">Shewanella avicenniae</name>
    <dbReference type="NCBI Taxonomy" id="2814294"/>
    <lineage>
        <taxon>Bacteria</taxon>
        <taxon>Pseudomonadati</taxon>
        <taxon>Pseudomonadota</taxon>
        <taxon>Gammaproteobacteria</taxon>
        <taxon>Alteromonadales</taxon>
        <taxon>Shewanellaceae</taxon>
        <taxon>Shewanella</taxon>
    </lineage>
</organism>
<dbReference type="InterPro" id="IPR027304">
    <property type="entry name" value="Trigger_fact/SurA_dom_sf"/>
</dbReference>
<sequence>METQKRRYLMAKAATEMFKLNPEYLSMDQRQQVELQVERLLQLQRAIINSPEAAGVTVSPEQLSQAWDSCLAQFDCETSFVESLEKQGLDRDGLRSAIYDELLCELVMERVSVDIPPLAIEQARRYYDSHRQEFARDAIWQMSQILITVNNDYPENHRKAVLKRICQVRHLGQRQDFAQLALQYSECPSALERGFLGWCEQSKLFPEIAAVLPTLAVEQLSEPIETELGFHIVRWHQYKPAKNASFEQALPILQQRHDERARKYLQKQWLNRLLAYQ</sequence>
<dbReference type="InterPro" id="IPR046357">
    <property type="entry name" value="PPIase_dom_sf"/>
</dbReference>
<name>A0ABX7QTD3_9GAMM</name>
<evidence type="ECO:0000313" key="4">
    <source>
        <dbReference type="EMBL" id="QSX34181.1"/>
    </source>
</evidence>
<dbReference type="InterPro" id="IPR050280">
    <property type="entry name" value="OMP_Chaperone_SurA"/>
</dbReference>
<dbReference type="GO" id="GO:0016853">
    <property type="term" value="F:isomerase activity"/>
    <property type="evidence" value="ECO:0007669"/>
    <property type="project" value="UniProtKB-KW"/>
</dbReference>
<dbReference type="InterPro" id="IPR000297">
    <property type="entry name" value="PPIase_PpiC"/>
</dbReference>
<dbReference type="PANTHER" id="PTHR47637:SF1">
    <property type="entry name" value="CHAPERONE SURA"/>
    <property type="match status" value="1"/>
</dbReference>
<gene>
    <name evidence="4" type="ORF">JYB87_02730</name>
</gene>
<keyword evidence="2 4" id="KW-0413">Isomerase</keyword>
<dbReference type="Gene3D" id="1.10.4030.10">
    <property type="entry name" value="Porin chaperone SurA, peptide-binding domain"/>
    <property type="match status" value="1"/>
</dbReference>
<dbReference type="Gene3D" id="3.10.50.40">
    <property type="match status" value="1"/>
</dbReference>
<dbReference type="Proteomes" id="UP000662770">
    <property type="component" value="Chromosome"/>
</dbReference>
<protein>
    <submittedName>
        <fullName evidence="4">Peptidylprolyl isomerase</fullName>
    </submittedName>
</protein>
<keyword evidence="2" id="KW-0697">Rotamase</keyword>
<feature type="domain" description="PpiC" evidence="3">
    <location>
        <begin position="137"/>
        <end position="237"/>
    </location>
</feature>
<evidence type="ECO:0000256" key="1">
    <source>
        <dbReference type="ARBA" id="ARBA00022729"/>
    </source>
</evidence>
<evidence type="ECO:0000256" key="2">
    <source>
        <dbReference type="PROSITE-ProRule" id="PRU00278"/>
    </source>
</evidence>
<reference evidence="4 5" key="1">
    <citation type="submission" date="2021-03" db="EMBL/GenBank/DDBJ databases">
        <title>Novel species identification of genus Shewanella.</title>
        <authorList>
            <person name="Liu G."/>
            <person name="Zhang Q."/>
        </authorList>
    </citation>
    <scope>NUCLEOTIDE SEQUENCE [LARGE SCALE GENOMIC DNA]</scope>
    <source>
        <strain evidence="4 5">FJAT-51800</strain>
    </source>
</reference>
<evidence type="ECO:0000259" key="3">
    <source>
        <dbReference type="PROSITE" id="PS50198"/>
    </source>
</evidence>
<proteinExistence type="predicted"/>
<evidence type="ECO:0000313" key="5">
    <source>
        <dbReference type="Proteomes" id="UP000662770"/>
    </source>
</evidence>
<dbReference type="PANTHER" id="PTHR47637">
    <property type="entry name" value="CHAPERONE SURA"/>
    <property type="match status" value="1"/>
</dbReference>
<dbReference type="RefSeq" id="WP_207355385.1">
    <property type="nucleotide sequence ID" value="NZ_CP071503.1"/>
</dbReference>
<dbReference type="SUPFAM" id="SSF109998">
    <property type="entry name" value="Triger factor/SurA peptide-binding domain-like"/>
    <property type="match status" value="1"/>
</dbReference>
<dbReference type="Pfam" id="PF00639">
    <property type="entry name" value="Rotamase"/>
    <property type="match status" value="1"/>
</dbReference>
<dbReference type="InterPro" id="IPR023058">
    <property type="entry name" value="PPIase_PpiC_CS"/>
</dbReference>
<dbReference type="PROSITE" id="PS50198">
    <property type="entry name" value="PPIC_PPIASE_2"/>
    <property type="match status" value="1"/>
</dbReference>
<dbReference type="EMBL" id="CP071503">
    <property type="protein sequence ID" value="QSX34181.1"/>
    <property type="molecule type" value="Genomic_DNA"/>
</dbReference>